<dbReference type="EMBL" id="UOFO01000140">
    <property type="protein sequence ID" value="VAW88114.1"/>
    <property type="molecule type" value="Genomic_DNA"/>
</dbReference>
<gene>
    <name evidence="1" type="ORF">MNBD_GAMMA16-1251</name>
</gene>
<reference evidence="1" key="1">
    <citation type="submission" date="2018-06" db="EMBL/GenBank/DDBJ databases">
        <authorList>
            <person name="Zhirakovskaya E."/>
        </authorList>
    </citation>
    <scope>NUCLEOTIDE SEQUENCE</scope>
</reference>
<name>A0A3B1A302_9ZZZZ</name>
<protein>
    <submittedName>
        <fullName evidence="1">Uncharacterized protein</fullName>
    </submittedName>
</protein>
<accession>A0A3B1A302</accession>
<sequence length="184" mass="21343">MTRLVLNASSTAQWHDLVQDAQRITNNKLNETLESYLVFLLMRFINKPEIASTILALDYLNSLLETRQKRREQLRDIGDQCLLFSGLFPQRAERKRVKISYFVHLGQNAYSELAHADHIYNDLSHSFVELMDTLHAMRKIGDNHPELSPFQAYDLWLDTGSKMCAKAVAQKNRATLVRQNGEWH</sequence>
<organism evidence="1">
    <name type="scientific">hydrothermal vent metagenome</name>
    <dbReference type="NCBI Taxonomy" id="652676"/>
    <lineage>
        <taxon>unclassified sequences</taxon>
        <taxon>metagenomes</taxon>
        <taxon>ecological metagenomes</taxon>
    </lineage>
</organism>
<dbReference type="AlphaFoldDB" id="A0A3B1A302"/>
<proteinExistence type="predicted"/>
<evidence type="ECO:0000313" key="1">
    <source>
        <dbReference type="EMBL" id="VAW88114.1"/>
    </source>
</evidence>